<evidence type="ECO:0000259" key="2">
    <source>
        <dbReference type="Pfam" id="PF00899"/>
    </source>
</evidence>
<keyword evidence="3" id="KW-0548">Nucleotidyltransferase</keyword>
<dbReference type="InterPro" id="IPR022291">
    <property type="entry name" value="Bacteriocin_synth_cyclodeHase"/>
</dbReference>
<dbReference type="Gene3D" id="3.40.50.720">
    <property type="entry name" value="NAD(P)-binding Rossmann-like Domain"/>
    <property type="match status" value="1"/>
</dbReference>
<dbReference type="GO" id="GO:0016779">
    <property type="term" value="F:nucleotidyltransferase activity"/>
    <property type="evidence" value="ECO:0007669"/>
    <property type="project" value="UniProtKB-KW"/>
</dbReference>
<evidence type="ECO:0000313" key="4">
    <source>
        <dbReference type="Proteomes" id="UP001501490"/>
    </source>
</evidence>
<gene>
    <name evidence="3" type="ORF">GCM10022236_24220</name>
</gene>
<dbReference type="RefSeq" id="WP_344804780.1">
    <property type="nucleotide sequence ID" value="NZ_BAABAB010000016.1"/>
</dbReference>
<protein>
    <submittedName>
        <fullName evidence="3">ThiF family adenylyltransferase</fullName>
    </submittedName>
</protein>
<reference evidence="4" key="1">
    <citation type="journal article" date="2019" name="Int. J. Syst. Evol. Microbiol.">
        <title>The Global Catalogue of Microorganisms (GCM) 10K type strain sequencing project: providing services to taxonomists for standard genome sequencing and annotation.</title>
        <authorList>
            <consortium name="The Broad Institute Genomics Platform"/>
            <consortium name="The Broad Institute Genome Sequencing Center for Infectious Disease"/>
            <person name="Wu L."/>
            <person name="Ma J."/>
        </authorList>
    </citation>
    <scope>NUCLEOTIDE SEQUENCE [LARGE SCALE GENOMIC DNA]</scope>
    <source>
        <strain evidence="4">JCM 16929</strain>
    </source>
</reference>
<evidence type="ECO:0000256" key="1">
    <source>
        <dbReference type="SAM" id="MobiDB-lite"/>
    </source>
</evidence>
<comment type="caution">
    <text evidence="3">The sequence shown here is derived from an EMBL/GenBank/DDBJ whole genome shotgun (WGS) entry which is preliminary data.</text>
</comment>
<feature type="domain" description="THIF-type NAD/FAD binding fold" evidence="2">
    <location>
        <begin position="131"/>
        <end position="352"/>
    </location>
</feature>
<keyword evidence="4" id="KW-1185">Reference proteome</keyword>
<organism evidence="3 4">
    <name type="scientific">Microlunatus ginsengisoli</name>
    <dbReference type="NCBI Taxonomy" id="363863"/>
    <lineage>
        <taxon>Bacteria</taxon>
        <taxon>Bacillati</taxon>
        <taxon>Actinomycetota</taxon>
        <taxon>Actinomycetes</taxon>
        <taxon>Propionibacteriales</taxon>
        <taxon>Propionibacteriaceae</taxon>
        <taxon>Microlunatus</taxon>
    </lineage>
</organism>
<feature type="region of interest" description="Disordered" evidence="1">
    <location>
        <begin position="1"/>
        <end position="35"/>
    </location>
</feature>
<dbReference type="InterPro" id="IPR000594">
    <property type="entry name" value="ThiF_NAD_FAD-bd"/>
</dbReference>
<dbReference type="EMBL" id="BAABAB010000016">
    <property type="protein sequence ID" value="GAA3621096.1"/>
    <property type="molecule type" value="Genomic_DNA"/>
</dbReference>
<keyword evidence="3" id="KW-0808">Transferase</keyword>
<dbReference type="Pfam" id="PF00899">
    <property type="entry name" value="ThiF"/>
    <property type="match status" value="1"/>
</dbReference>
<dbReference type="NCBIfam" id="TIGR03882">
    <property type="entry name" value="cyclo_dehyd_2"/>
    <property type="match status" value="1"/>
</dbReference>
<evidence type="ECO:0000313" key="3">
    <source>
        <dbReference type="EMBL" id="GAA3621096.1"/>
    </source>
</evidence>
<accession>A0ABP7A120</accession>
<proteinExistence type="predicted"/>
<dbReference type="Proteomes" id="UP001501490">
    <property type="component" value="Unassembled WGS sequence"/>
</dbReference>
<sequence length="365" mass="37953">MPFSTDPVSCSADPLTDRPSDAAGSAGAPAPVPRPVLRPGTPILLRPGAVQIGLDSPDAVVISPAGAAVADWLRLVDGSRSRPQLIRVAARGGIGPATASAVLDLLVGTGLVSEAGAGVVSEAGPAAVPHRIRLIGAGRLGRSIARLLSASACGTLELIDDDPVDRMLYPRRLGYGRQCEALAADLRAEFEPSGLRISAGPPWSAITGAPGDRLRAPSPPPDVTVLASDRLEVDRMIADTLLRDDQPHLIVRGAADGAVVGPLVLPGRTACVRCTDLIRRDRDPDWPVLLSQLTRIPALLPEPVVAWAAGTAVAELLALLAGRGEAWPETTGTSVELRDFASTRHRWPQHPACGCGWGRGHLLAS</sequence>
<name>A0ABP7A120_9ACTN</name>
<dbReference type="SUPFAM" id="SSF69572">
    <property type="entry name" value="Activating enzymes of the ubiquitin-like proteins"/>
    <property type="match status" value="1"/>
</dbReference>
<dbReference type="InterPro" id="IPR035985">
    <property type="entry name" value="Ubiquitin-activating_enz"/>
</dbReference>